<dbReference type="Proteomes" id="UP000550729">
    <property type="component" value="Unassembled WGS sequence"/>
</dbReference>
<organism evidence="1 2">
    <name type="scientific">Gordonia asplenii</name>
    <dbReference type="NCBI Taxonomy" id="2725283"/>
    <lineage>
        <taxon>Bacteria</taxon>
        <taxon>Bacillati</taxon>
        <taxon>Actinomycetota</taxon>
        <taxon>Actinomycetes</taxon>
        <taxon>Mycobacteriales</taxon>
        <taxon>Gordoniaceae</taxon>
        <taxon>Gordonia</taxon>
    </lineage>
</organism>
<gene>
    <name evidence="1" type="ORF">HH308_21795</name>
</gene>
<proteinExistence type="predicted"/>
<dbReference type="Pfam" id="PF18934">
    <property type="entry name" value="DUF5682"/>
    <property type="match status" value="1"/>
</dbReference>
<evidence type="ECO:0000313" key="2">
    <source>
        <dbReference type="Proteomes" id="UP000550729"/>
    </source>
</evidence>
<dbReference type="RefSeq" id="WP_170196355.1">
    <property type="nucleotide sequence ID" value="NZ_JABBNB010000027.1"/>
</dbReference>
<name>A0A848KYS4_9ACTN</name>
<protein>
    <submittedName>
        <fullName evidence="1">Uncharacterized protein</fullName>
    </submittedName>
</protein>
<keyword evidence="2" id="KW-1185">Reference proteome</keyword>
<dbReference type="EMBL" id="JABBNB010000027">
    <property type="protein sequence ID" value="NMO03850.1"/>
    <property type="molecule type" value="Genomic_DNA"/>
</dbReference>
<dbReference type="InterPro" id="IPR043737">
    <property type="entry name" value="DUF5682"/>
</dbReference>
<comment type="caution">
    <text evidence="1">The sequence shown here is derived from an EMBL/GenBank/DDBJ whole genome shotgun (WGS) entry which is preliminary data.</text>
</comment>
<dbReference type="AlphaFoldDB" id="A0A848KYS4"/>
<sequence>MASTPPRRTSQEIRAVAERLVTDDYVIIPVRHHSPACAYAVARAVETYSPAAILVEGPRSFTPLVGALTDERAQAPLAVYTYSQAASSVTAAAAQATAAQATAAYYPFCDFSPELVALREAAARGIPASFIDLEFTEQRAADKARRDRETDGPQPVLDESRLHFSRRLGRLAEELGCTDTDDLWEHLFELADPGEPLHEHLARLTSYCLMARDDTSATDRKRDGTAAREAEMTWHIGQAIDTPGRSGPVLVVVGGFHAVALPDLLDAPPPRPSITAPQASSALIRFSFQQVDAVNGYAAGITAPGWQQRIWTGLHAANPKYRTDAALDLLIDVATELRERGRPIAEPTVADAYVHAHRLATLRERRAPLRSDVLDGVRATFIKGDVDVEGGAVLAAALAAFTGDRIGRVPPGVPSPPLVADALDRLRAQRLHVDEPIPGEVTLAIYRRPAHRTTSRLLHGLVLLDVPFAHLVRGPDFAAGVGADSQRAGLHLITETWIYRWSPGTESALVEASRYGNTLPDAVGARFDEILRRFADGAQRQQSDVAAGLVVDCCRLGLHPMAGRAAAAADAAIAADQSFVGVAAACAQLTLLTQAREPLEANRVHELPALISAALRRARYLGRLLPPDDPRGVVDALQQLRLTVLDPHLHDAADHAAGFTELLQSLDAEHPSPTVRGGAAGMLFTIGEVSAADLAARTRGMLTGTVPASQAVAFLTGLMRTAREFTWQDTDLVDMLGELFTSWTDDEFTAALPDLRLAFAELTPAETDLVAAVVARRLDVRDATDVTRPDGPARPGVDANRATSEEAAEILAAQGLSEWLR</sequence>
<reference evidence="1 2" key="1">
    <citation type="submission" date="2020-04" db="EMBL/GenBank/DDBJ databases">
        <title>Gordonia sp. nov. TBRC 11910.</title>
        <authorList>
            <person name="Suriyachadkun C."/>
        </authorList>
    </citation>
    <scope>NUCLEOTIDE SEQUENCE [LARGE SCALE GENOMIC DNA]</scope>
    <source>
        <strain evidence="1 2">TBRC 11910</strain>
    </source>
</reference>
<evidence type="ECO:0000313" key="1">
    <source>
        <dbReference type="EMBL" id="NMO03850.1"/>
    </source>
</evidence>
<accession>A0A848KYS4</accession>